<dbReference type="OrthoDB" id="419598at2759"/>
<evidence type="ECO:0000256" key="1">
    <source>
        <dbReference type="ARBA" id="ARBA00005725"/>
    </source>
</evidence>
<evidence type="ECO:0000256" key="3">
    <source>
        <dbReference type="ARBA" id="ARBA00023002"/>
    </source>
</evidence>
<name>A0A8H5UTP0_9HYPO</name>
<dbReference type="Gene3D" id="3.90.25.10">
    <property type="entry name" value="UDP-galactose 4-epimerase, domain 1"/>
    <property type="match status" value="1"/>
</dbReference>
<evidence type="ECO:0000259" key="4">
    <source>
        <dbReference type="Pfam" id="PF05368"/>
    </source>
</evidence>
<organism evidence="5 6">
    <name type="scientific">Fusarium pseudocircinatum</name>
    <dbReference type="NCBI Taxonomy" id="56676"/>
    <lineage>
        <taxon>Eukaryota</taxon>
        <taxon>Fungi</taxon>
        <taxon>Dikarya</taxon>
        <taxon>Ascomycota</taxon>
        <taxon>Pezizomycotina</taxon>
        <taxon>Sordariomycetes</taxon>
        <taxon>Hypocreomycetidae</taxon>
        <taxon>Hypocreales</taxon>
        <taxon>Nectriaceae</taxon>
        <taxon>Fusarium</taxon>
        <taxon>Fusarium fujikuroi species complex</taxon>
    </lineage>
</organism>
<comment type="similarity">
    <text evidence="1">Belongs to the NmrA-type oxidoreductase family. Isoflavone reductase subfamily.</text>
</comment>
<reference evidence="5 6" key="1">
    <citation type="submission" date="2020-05" db="EMBL/GenBank/DDBJ databases">
        <title>Identification and distribution of gene clusters putatively required for synthesis of sphingolipid metabolism inhibitors in phylogenetically diverse species of the filamentous fungus Fusarium.</title>
        <authorList>
            <person name="Kim H.-S."/>
            <person name="Busman M."/>
            <person name="Brown D.W."/>
            <person name="Divon H."/>
            <person name="Uhlig S."/>
            <person name="Proctor R.H."/>
        </authorList>
    </citation>
    <scope>NUCLEOTIDE SEQUENCE [LARGE SCALE GENOMIC DNA]</scope>
    <source>
        <strain evidence="5 6">NRRL 36939</strain>
    </source>
</reference>
<dbReference type="PANTHER" id="PTHR47706">
    <property type="entry name" value="NMRA-LIKE FAMILY PROTEIN"/>
    <property type="match status" value="1"/>
</dbReference>
<dbReference type="GO" id="GO:0016491">
    <property type="term" value="F:oxidoreductase activity"/>
    <property type="evidence" value="ECO:0007669"/>
    <property type="project" value="UniProtKB-KW"/>
</dbReference>
<evidence type="ECO:0000313" key="6">
    <source>
        <dbReference type="Proteomes" id="UP000546213"/>
    </source>
</evidence>
<accession>A0A8H5UTP0</accession>
<evidence type="ECO:0000313" key="5">
    <source>
        <dbReference type="EMBL" id="KAF5596960.1"/>
    </source>
</evidence>
<dbReference type="EMBL" id="JAAOAS010000079">
    <property type="protein sequence ID" value="KAF5596960.1"/>
    <property type="molecule type" value="Genomic_DNA"/>
</dbReference>
<comment type="caution">
    <text evidence="5">The sequence shown here is derived from an EMBL/GenBank/DDBJ whole genome shotgun (WGS) entry which is preliminary data.</text>
</comment>
<keyword evidence="3" id="KW-0560">Oxidoreductase</keyword>
<dbReference type="SUPFAM" id="SSF51735">
    <property type="entry name" value="NAD(P)-binding Rossmann-fold domains"/>
    <property type="match status" value="1"/>
</dbReference>
<dbReference type="AlphaFoldDB" id="A0A8H5UTP0"/>
<keyword evidence="6" id="KW-1185">Reference proteome</keyword>
<dbReference type="InterPro" id="IPR036291">
    <property type="entry name" value="NAD(P)-bd_dom_sf"/>
</dbReference>
<gene>
    <name evidence="5" type="ORF">FPCIR_3830</name>
</gene>
<dbReference type="PANTHER" id="PTHR47706:SF4">
    <property type="entry name" value="NMRA-LIKE DOMAIN-CONTAINING PROTEIN"/>
    <property type="match status" value="1"/>
</dbReference>
<feature type="domain" description="NmrA-like" evidence="4">
    <location>
        <begin position="3"/>
        <end position="235"/>
    </location>
</feature>
<protein>
    <recommendedName>
        <fullName evidence="4">NmrA-like domain-containing protein</fullName>
    </recommendedName>
</protein>
<evidence type="ECO:0000256" key="2">
    <source>
        <dbReference type="ARBA" id="ARBA00022857"/>
    </source>
</evidence>
<proteinExistence type="inferred from homology"/>
<keyword evidence="2" id="KW-0521">NADP</keyword>
<sequence length="313" mass="34742">MVKVAIAGGTGAVGKTLVDVLAGQTKHQGIILTRQEPIRQDLALPYAVVNYDDVGSLTAVLEEHQVHTVISAFGINGKSLAISQINLIQAANASKVTKRFIPSSFATAYPEEGIKILPPLQSYFDSLEALEATDLEWAVVHNGIFMDYYFPRTLKSHYNHNTLVVDIPNHAAAIPGTGNERLTLTSIHDSARFVVAALGLSEWPRELRVVGDTVTYNELVKLAEDALGVVFDVKYDDLEKLKRFEVSELPGHREDFKRYPKEILLPFLSIFERWTAEGLSEVKAEGSLNEMFPEIKPLTVKGLMDQHWKGFRG</sequence>
<dbReference type="Pfam" id="PF05368">
    <property type="entry name" value="NmrA"/>
    <property type="match status" value="1"/>
</dbReference>
<dbReference type="InterPro" id="IPR051609">
    <property type="entry name" value="NmrA/Isoflavone_reductase-like"/>
</dbReference>
<dbReference type="InterPro" id="IPR008030">
    <property type="entry name" value="NmrA-like"/>
</dbReference>
<dbReference type="Gene3D" id="3.40.50.720">
    <property type="entry name" value="NAD(P)-binding Rossmann-like Domain"/>
    <property type="match status" value="1"/>
</dbReference>
<dbReference type="Proteomes" id="UP000546213">
    <property type="component" value="Unassembled WGS sequence"/>
</dbReference>